<dbReference type="InterPro" id="IPR050595">
    <property type="entry name" value="Bact_response_regulator"/>
</dbReference>
<name>A0A4R7BJH8_9HYPH</name>
<dbReference type="PANTHER" id="PTHR44591:SF3">
    <property type="entry name" value="RESPONSE REGULATORY DOMAIN-CONTAINING PROTEIN"/>
    <property type="match status" value="1"/>
</dbReference>
<keyword evidence="3" id="KW-0804">Transcription</keyword>
<comment type="caution">
    <text evidence="6">The sequence shown here is derived from an EMBL/GenBank/DDBJ whole genome shotgun (WGS) entry which is preliminary data.</text>
</comment>
<dbReference type="InterPro" id="IPR001789">
    <property type="entry name" value="Sig_transdc_resp-reg_receiver"/>
</dbReference>
<feature type="domain" description="Response regulatory" evidence="5">
    <location>
        <begin position="8"/>
        <end position="121"/>
    </location>
</feature>
<dbReference type="PANTHER" id="PTHR44591">
    <property type="entry name" value="STRESS RESPONSE REGULATOR PROTEIN 1"/>
    <property type="match status" value="1"/>
</dbReference>
<organism evidence="6 7">
    <name type="scientific">Enterovirga rhinocerotis</name>
    <dbReference type="NCBI Taxonomy" id="1339210"/>
    <lineage>
        <taxon>Bacteria</taxon>
        <taxon>Pseudomonadati</taxon>
        <taxon>Pseudomonadota</taxon>
        <taxon>Alphaproteobacteria</taxon>
        <taxon>Hyphomicrobiales</taxon>
        <taxon>Methylobacteriaceae</taxon>
        <taxon>Enterovirga</taxon>
    </lineage>
</organism>
<evidence type="ECO:0000256" key="3">
    <source>
        <dbReference type="ARBA" id="ARBA00023163"/>
    </source>
</evidence>
<dbReference type="Proteomes" id="UP000295122">
    <property type="component" value="Unassembled WGS sequence"/>
</dbReference>
<feature type="modified residue" description="4-aspartylphosphate" evidence="4">
    <location>
        <position position="58"/>
    </location>
</feature>
<gene>
    <name evidence="6" type="ORF">EV668_4877</name>
</gene>
<dbReference type="GO" id="GO:0000160">
    <property type="term" value="P:phosphorelay signal transduction system"/>
    <property type="evidence" value="ECO:0007669"/>
    <property type="project" value="InterPro"/>
</dbReference>
<dbReference type="AlphaFoldDB" id="A0A4R7BJH8"/>
<evidence type="ECO:0000259" key="5">
    <source>
        <dbReference type="PROSITE" id="PS50110"/>
    </source>
</evidence>
<proteinExistence type="predicted"/>
<dbReference type="SMART" id="SM00448">
    <property type="entry name" value="REC"/>
    <property type="match status" value="1"/>
</dbReference>
<dbReference type="SUPFAM" id="SSF52172">
    <property type="entry name" value="CheY-like"/>
    <property type="match status" value="1"/>
</dbReference>
<dbReference type="EMBL" id="SNZR01000018">
    <property type="protein sequence ID" value="TDR85321.1"/>
    <property type="molecule type" value="Genomic_DNA"/>
</dbReference>
<evidence type="ECO:0000313" key="7">
    <source>
        <dbReference type="Proteomes" id="UP000295122"/>
    </source>
</evidence>
<dbReference type="InterPro" id="IPR011006">
    <property type="entry name" value="CheY-like_superfamily"/>
</dbReference>
<evidence type="ECO:0000313" key="6">
    <source>
        <dbReference type="EMBL" id="TDR85321.1"/>
    </source>
</evidence>
<dbReference type="Pfam" id="PF00072">
    <property type="entry name" value="Response_reg"/>
    <property type="match status" value="1"/>
</dbReference>
<sequence length="124" mass="13933">MSGSARKVVLVVEDEPLLRMMAVDLVEDAGFDAVEAADADQAVRILETRTDIRIVFTDIDMPGSMNGMKLAAAIRDRWPPIEIILTSGHFDRQDVELPPRSVFFPKPYDRQTVTDQLHRIAALR</sequence>
<keyword evidence="7" id="KW-1185">Reference proteome</keyword>
<dbReference type="Gene3D" id="3.40.50.2300">
    <property type="match status" value="1"/>
</dbReference>
<keyword evidence="1 4" id="KW-0597">Phosphoprotein</keyword>
<dbReference type="PROSITE" id="PS50110">
    <property type="entry name" value="RESPONSE_REGULATORY"/>
    <property type="match status" value="1"/>
</dbReference>
<reference evidence="6 7" key="1">
    <citation type="submission" date="2019-03" db="EMBL/GenBank/DDBJ databases">
        <title>Genomic Encyclopedia of Type Strains, Phase IV (KMG-IV): sequencing the most valuable type-strain genomes for metagenomic binning, comparative biology and taxonomic classification.</title>
        <authorList>
            <person name="Goeker M."/>
        </authorList>
    </citation>
    <scope>NUCLEOTIDE SEQUENCE [LARGE SCALE GENOMIC DNA]</scope>
    <source>
        <strain evidence="6 7">DSM 25903</strain>
    </source>
</reference>
<accession>A0A4R7BJH8</accession>
<dbReference type="RefSeq" id="WP_133775039.1">
    <property type="nucleotide sequence ID" value="NZ_SNZR01000018.1"/>
</dbReference>
<evidence type="ECO:0000256" key="4">
    <source>
        <dbReference type="PROSITE-ProRule" id="PRU00169"/>
    </source>
</evidence>
<evidence type="ECO:0000256" key="1">
    <source>
        <dbReference type="ARBA" id="ARBA00022553"/>
    </source>
</evidence>
<keyword evidence="2" id="KW-0805">Transcription regulation</keyword>
<protein>
    <submittedName>
        <fullName evidence="6">Response regulator receiver domain-containing protein</fullName>
    </submittedName>
</protein>
<evidence type="ECO:0000256" key="2">
    <source>
        <dbReference type="ARBA" id="ARBA00023015"/>
    </source>
</evidence>
<dbReference type="OrthoDB" id="9784719at2"/>